<comment type="caution">
    <text evidence="1">The sequence shown here is derived from an EMBL/GenBank/DDBJ whole genome shotgun (WGS) entry which is preliminary data.</text>
</comment>
<gene>
    <name evidence="1" type="ORF">GCM10008986_29560</name>
</gene>
<name>A0ABN1BLK5_9BACI</name>
<protein>
    <recommendedName>
        <fullName evidence="3">IseA DL-endopeptidase inhibitor</fullName>
    </recommendedName>
</protein>
<dbReference type="Proteomes" id="UP001500880">
    <property type="component" value="Unassembled WGS sequence"/>
</dbReference>
<dbReference type="EMBL" id="BAAADO010000006">
    <property type="protein sequence ID" value="GAA0500339.1"/>
    <property type="molecule type" value="Genomic_DNA"/>
</dbReference>
<accession>A0ABN1BLK5</accession>
<evidence type="ECO:0000313" key="1">
    <source>
        <dbReference type="EMBL" id="GAA0500339.1"/>
    </source>
</evidence>
<dbReference type="RefSeq" id="WP_343842708.1">
    <property type="nucleotide sequence ID" value="NZ_BAAADO010000006.1"/>
</dbReference>
<organism evidence="1 2">
    <name type="scientific">Salinibacillus aidingensis</name>
    <dbReference type="NCBI Taxonomy" id="237684"/>
    <lineage>
        <taxon>Bacteria</taxon>
        <taxon>Bacillati</taxon>
        <taxon>Bacillota</taxon>
        <taxon>Bacilli</taxon>
        <taxon>Bacillales</taxon>
        <taxon>Bacillaceae</taxon>
        <taxon>Salinibacillus</taxon>
    </lineage>
</organism>
<evidence type="ECO:0008006" key="3">
    <source>
        <dbReference type="Google" id="ProtNLM"/>
    </source>
</evidence>
<proteinExistence type="predicted"/>
<evidence type="ECO:0000313" key="2">
    <source>
        <dbReference type="Proteomes" id="UP001500880"/>
    </source>
</evidence>
<sequence length="181" mass="21142">MDLLGTKSLLLIVSFVPFISLSHHDNILQEIQTKNIPVEESHASSMHEEIKEADDLTHEQIKGLTEKFMDILVQETNQENRVLSYNTKDQLVQELKSIASLSLAKKYVDLYYKERNQQLYIIPTETPPWFIPDNSYDIQTENGQATIVQSNSSELYGNYKIRIEFKYKEQKGWVIHNVYYP</sequence>
<keyword evidence="2" id="KW-1185">Reference proteome</keyword>
<reference evidence="1 2" key="1">
    <citation type="journal article" date="2019" name="Int. J. Syst. Evol. Microbiol.">
        <title>The Global Catalogue of Microorganisms (GCM) 10K type strain sequencing project: providing services to taxonomists for standard genome sequencing and annotation.</title>
        <authorList>
            <consortium name="The Broad Institute Genomics Platform"/>
            <consortium name="The Broad Institute Genome Sequencing Center for Infectious Disease"/>
            <person name="Wu L."/>
            <person name="Ma J."/>
        </authorList>
    </citation>
    <scope>NUCLEOTIDE SEQUENCE [LARGE SCALE GENOMIC DNA]</scope>
    <source>
        <strain evidence="1 2">JCM 12389</strain>
    </source>
</reference>